<feature type="transmembrane region" description="Helical" evidence="1">
    <location>
        <begin position="95"/>
        <end position="115"/>
    </location>
</feature>
<dbReference type="Pfam" id="PF01757">
    <property type="entry name" value="Acyl_transf_3"/>
    <property type="match status" value="1"/>
</dbReference>
<feature type="transmembrane region" description="Helical" evidence="1">
    <location>
        <begin position="213"/>
        <end position="231"/>
    </location>
</feature>
<dbReference type="Proteomes" id="UP000541535">
    <property type="component" value="Unassembled WGS sequence"/>
</dbReference>
<keyword evidence="1" id="KW-0472">Membrane</keyword>
<dbReference type="GO" id="GO:0016020">
    <property type="term" value="C:membrane"/>
    <property type="evidence" value="ECO:0007669"/>
    <property type="project" value="TreeGrafter"/>
</dbReference>
<dbReference type="RefSeq" id="WP_183439077.1">
    <property type="nucleotide sequence ID" value="NZ_JACHXD010000001.1"/>
</dbReference>
<gene>
    <name evidence="3" type="ORF">FHS03_000093</name>
</gene>
<comment type="caution">
    <text evidence="3">The sequence shown here is derived from an EMBL/GenBank/DDBJ whole genome shotgun (WGS) entry which is preliminary data.</text>
</comment>
<evidence type="ECO:0000313" key="4">
    <source>
        <dbReference type="Proteomes" id="UP000541535"/>
    </source>
</evidence>
<feature type="domain" description="Acyltransferase 3" evidence="2">
    <location>
        <begin position="19"/>
        <end position="330"/>
    </location>
</feature>
<feature type="transmembrane region" description="Helical" evidence="1">
    <location>
        <begin position="159"/>
        <end position="178"/>
    </location>
</feature>
<sequence>MQHTTMPAPALPESRQANNFNLIRLALALLVIVSHTPEMMDGNRSRELLSMLSGGFSFGEFAVDGFFLLSGFLILQSWDSQPSAVPYLRKRLLRIVPGYLLAALLCVFVVGPLAAPAGYFGAIWPRGLGWSVLTLDIPATPAVFAGTHYASVNGAMWTIRYEFLCYLVLLALGLAGLLRRRALMAALLAAVLLLYAAAACGALRPLGLDADCRQFPMLRFLAFFGAGMLYCRWRAQLRFRPHWAALAAAVLAFGAWLGLAELSLLVGGSYLFFYLAFHGPSWLAPWRRLPDISYGVYLYGWPAGKLLLWYVPDLGQFTATALAMALACMCGLCSWHLVEKPALRLKTPRRPLSAADTSFA</sequence>
<dbReference type="GO" id="GO:0016747">
    <property type="term" value="F:acyltransferase activity, transferring groups other than amino-acyl groups"/>
    <property type="evidence" value="ECO:0007669"/>
    <property type="project" value="InterPro"/>
</dbReference>
<dbReference type="InterPro" id="IPR002656">
    <property type="entry name" value="Acyl_transf_3_dom"/>
</dbReference>
<name>A0A7W5B5R0_9BURK</name>
<organism evidence="3 4">
    <name type="scientific">Pseudoduganella violacea</name>
    <dbReference type="NCBI Taxonomy" id="1715466"/>
    <lineage>
        <taxon>Bacteria</taxon>
        <taxon>Pseudomonadati</taxon>
        <taxon>Pseudomonadota</taxon>
        <taxon>Betaproteobacteria</taxon>
        <taxon>Burkholderiales</taxon>
        <taxon>Oxalobacteraceae</taxon>
        <taxon>Telluria group</taxon>
        <taxon>Pseudoduganella</taxon>
    </lineage>
</organism>
<feature type="transmembrane region" description="Helical" evidence="1">
    <location>
        <begin position="48"/>
        <end position="75"/>
    </location>
</feature>
<keyword evidence="1" id="KW-0812">Transmembrane</keyword>
<dbReference type="EMBL" id="JACHXD010000001">
    <property type="protein sequence ID" value="MBB3117074.1"/>
    <property type="molecule type" value="Genomic_DNA"/>
</dbReference>
<feature type="transmembrane region" description="Helical" evidence="1">
    <location>
        <begin position="243"/>
        <end position="259"/>
    </location>
</feature>
<dbReference type="InterPro" id="IPR050879">
    <property type="entry name" value="Acyltransferase_3"/>
</dbReference>
<reference evidence="3 4" key="1">
    <citation type="submission" date="2020-08" db="EMBL/GenBank/DDBJ databases">
        <title>Genomic Encyclopedia of Type Strains, Phase III (KMG-III): the genomes of soil and plant-associated and newly described type strains.</title>
        <authorList>
            <person name="Whitman W."/>
        </authorList>
    </citation>
    <scope>NUCLEOTIDE SEQUENCE [LARGE SCALE GENOMIC DNA]</scope>
    <source>
        <strain evidence="3 4">CECT 8897</strain>
    </source>
</reference>
<dbReference type="GO" id="GO:0000271">
    <property type="term" value="P:polysaccharide biosynthetic process"/>
    <property type="evidence" value="ECO:0007669"/>
    <property type="project" value="TreeGrafter"/>
</dbReference>
<dbReference type="PANTHER" id="PTHR23028">
    <property type="entry name" value="ACETYLTRANSFERASE"/>
    <property type="match status" value="1"/>
</dbReference>
<feature type="transmembrane region" description="Helical" evidence="1">
    <location>
        <begin position="20"/>
        <end position="36"/>
    </location>
</feature>
<accession>A0A7W5B5R0</accession>
<dbReference type="AlphaFoldDB" id="A0A7W5B5R0"/>
<dbReference type="PANTHER" id="PTHR23028:SF131">
    <property type="entry name" value="BLR2367 PROTEIN"/>
    <property type="match status" value="1"/>
</dbReference>
<evidence type="ECO:0000259" key="2">
    <source>
        <dbReference type="Pfam" id="PF01757"/>
    </source>
</evidence>
<keyword evidence="4" id="KW-1185">Reference proteome</keyword>
<evidence type="ECO:0000313" key="3">
    <source>
        <dbReference type="EMBL" id="MBB3117074.1"/>
    </source>
</evidence>
<feature type="transmembrane region" description="Helical" evidence="1">
    <location>
        <begin position="317"/>
        <end position="338"/>
    </location>
</feature>
<proteinExistence type="predicted"/>
<evidence type="ECO:0000256" key="1">
    <source>
        <dbReference type="SAM" id="Phobius"/>
    </source>
</evidence>
<feature type="transmembrane region" description="Helical" evidence="1">
    <location>
        <begin position="185"/>
        <end position="207"/>
    </location>
</feature>
<protein>
    <submittedName>
        <fullName evidence="3">Peptidoglycan/LPS O-acetylase OafA/YrhL</fullName>
    </submittedName>
</protein>
<keyword evidence="1" id="KW-1133">Transmembrane helix</keyword>